<dbReference type="EMBL" id="BQXS01011924">
    <property type="protein sequence ID" value="GKT18232.1"/>
    <property type="molecule type" value="Genomic_DNA"/>
</dbReference>
<feature type="modified residue" description="1-thioglycine" evidence="5">
    <location>
        <position position="94"/>
    </location>
</feature>
<evidence type="ECO:0000313" key="7">
    <source>
        <dbReference type="EMBL" id="GKT18232.1"/>
    </source>
</evidence>
<comment type="pathway">
    <text evidence="5 6">tRNA modification; 5-methoxycarbonylmethyl-2-thiouridine-tRNA biosynthesis.</text>
</comment>
<evidence type="ECO:0000256" key="3">
    <source>
        <dbReference type="ARBA" id="ARBA00022694"/>
    </source>
</evidence>
<evidence type="ECO:0000256" key="2">
    <source>
        <dbReference type="ARBA" id="ARBA00022499"/>
    </source>
</evidence>
<protein>
    <recommendedName>
        <fullName evidence="5">Ubiquitin-related modifier 1 homolog</fullName>
    </recommendedName>
</protein>
<feature type="cross-link" description="Glycyl lysine isopeptide (Gly-Lys) (interchain with K-? in acceptor proteins)" evidence="5">
    <location>
        <position position="94"/>
    </location>
</feature>
<comment type="subcellular location">
    <subcellularLocation>
        <location evidence="5 6">Cytoplasm</location>
    </subcellularLocation>
</comment>
<keyword evidence="4 5" id="KW-0833">Ubl conjugation pathway</keyword>
<dbReference type="InterPro" id="IPR015221">
    <property type="entry name" value="Urm1"/>
</dbReference>
<gene>
    <name evidence="7" type="ORF">ADUPG1_011270</name>
</gene>
<dbReference type="InterPro" id="IPR016155">
    <property type="entry name" value="Mopterin_synth/thiamin_S_b"/>
</dbReference>
<dbReference type="InterPro" id="IPR012675">
    <property type="entry name" value="Beta-grasp_dom_sf"/>
</dbReference>
<sequence length="94" mass="10356">MPLLVKLIGGCEFLFAGKSQIEVPHIVCHDLLSLCLYLSDNFLSVEKDEFLEDGELIEGFIVLINDTDIELFDGMSTELSDGDSITFISTMHGG</sequence>
<organism evidence="7 8">
    <name type="scientific">Aduncisulcus paluster</name>
    <dbReference type="NCBI Taxonomy" id="2918883"/>
    <lineage>
        <taxon>Eukaryota</taxon>
        <taxon>Metamonada</taxon>
        <taxon>Carpediemonas-like organisms</taxon>
        <taxon>Aduncisulcus</taxon>
    </lineage>
</organism>
<name>A0ABQ5JX04_9EUKA</name>
<dbReference type="SUPFAM" id="SSF54285">
    <property type="entry name" value="MoaD/ThiS"/>
    <property type="match status" value="1"/>
</dbReference>
<proteinExistence type="inferred from homology"/>
<dbReference type="Pfam" id="PF09138">
    <property type="entry name" value="Urm1"/>
    <property type="match status" value="1"/>
</dbReference>
<evidence type="ECO:0000256" key="5">
    <source>
        <dbReference type="HAMAP-Rule" id="MF_03048"/>
    </source>
</evidence>
<dbReference type="PANTHER" id="PTHR14986">
    <property type="entry name" value="RURM1 PROTEIN"/>
    <property type="match status" value="1"/>
</dbReference>
<comment type="caution">
    <text evidence="7">The sequence shown here is derived from an EMBL/GenBank/DDBJ whole genome shotgun (WGS) entry which is preliminary data.</text>
</comment>
<keyword evidence="8" id="KW-1185">Reference proteome</keyword>
<keyword evidence="1 5" id="KW-0963">Cytoplasm</keyword>
<accession>A0ABQ5JX04</accession>
<dbReference type="HAMAP" id="MF_03048">
    <property type="entry name" value="Urm1"/>
    <property type="match status" value="1"/>
</dbReference>
<keyword evidence="3 5" id="KW-0819">tRNA processing</keyword>
<evidence type="ECO:0000313" key="8">
    <source>
        <dbReference type="Proteomes" id="UP001057375"/>
    </source>
</evidence>
<keyword evidence="2 5" id="KW-1017">Isopeptide bond</keyword>
<dbReference type="Gene3D" id="3.10.20.30">
    <property type="match status" value="1"/>
</dbReference>
<evidence type="ECO:0000256" key="1">
    <source>
        <dbReference type="ARBA" id="ARBA00022490"/>
    </source>
</evidence>
<comment type="similarity">
    <text evidence="5 6">Belongs to the URM1 family.</text>
</comment>
<comment type="PTM">
    <text evidence="5">C-terminal thiocarboxylation occurs in 2 steps, it is first acyl-adenylated (-COAMP) via the hesA/moeB/thiF part of the MOCS3/UBA4 homolog, then thiocarboxylated (-COSH) via the rhodanese domain of the MOCS3/UBA4 homolog.</text>
</comment>
<comment type="function">
    <text evidence="5">Acts as a sulfur carrier required for 2-thiolation of mcm(5)S(2)U at tRNA wobble positions of cytosolic tRNA(Lys), tRNA(Glu) and tRNA(Gln). Serves as sulfur donor in tRNA 2-thiolation reaction by being thiocarboxylated (-COSH) at its C-terminus by the MOCS3/UBA4 homolog. The sulfur is then transferred to tRNA to form 2-thiolation of mcm(5)S(2)U. Also acts as a ubiquitin-like protein (UBL) that is covalently conjugated via an isopeptide bond to lysine residues of target proteins. The thiocarboxylated form serves as substrate for conjugation and oxidative stress specifically induces the formation of UBL-protein conjugates.</text>
</comment>
<reference evidence="7" key="1">
    <citation type="submission" date="2022-03" db="EMBL/GenBank/DDBJ databases">
        <title>Draft genome sequence of Aduncisulcus paluster, a free-living microaerophilic Fornicata.</title>
        <authorList>
            <person name="Yuyama I."/>
            <person name="Kume K."/>
            <person name="Tamura T."/>
            <person name="Inagaki Y."/>
            <person name="Hashimoto T."/>
        </authorList>
    </citation>
    <scope>NUCLEOTIDE SEQUENCE</scope>
    <source>
        <strain evidence="7">NY0171</strain>
    </source>
</reference>
<evidence type="ECO:0000256" key="4">
    <source>
        <dbReference type="ARBA" id="ARBA00022786"/>
    </source>
</evidence>
<dbReference type="Proteomes" id="UP001057375">
    <property type="component" value="Unassembled WGS sequence"/>
</dbReference>
<evidence type="ECO:0000256" key="6">
    <source>
        <dbReference type="RuleBase" id="RU361182"/>
    </source>
</evidence>